<gene>
    <name evidence="1" type="ORF">JG687_00001546</name>
</gene>
<dbReference type="AlphaFoldDB" id="A0A8T1UWY3"/>
<reference evidence="1" key="1">
    <citation type="submission" date="2021-01" db="EMBL/GenBank/DDBJ databases">
        <title>Phytophthora aleatoria, a newly-described species from Pinus radiata is distinct from Phytophthora cactorum isolates based on comparative genomics.</title>
        <authorList>
            <person name="Mcdougal R."/>
            <person name="Panda P."/>
            <person name="Williams N."/>
            <person name="Studholme D.J."/>
        </authorList>
    </citation>
    <scope>NUCLEOTIDE SEQUENCE</scope>
    <source>
        <strain evidence="1">NZFS 3830</strain>
    </source>
</reference>
<dbReference type="OrthoDB" id="10316511at2759"/>
<comment type="caution">
    <text evidence="1">The sequence shown here is derived from an EMBL/GenBank/DDBJ whole genome shotgun (WGS) entry which is preliminary data.</text>
</comment>
<dbReference type="Proteomes" id="UP000688947">
    <property type="component" value="Unassembled WGS sequence"/>
</dbReference>
<name>A0A8T1UWY3_9STRA</name>
<dbReference type="EMBL" id="JAENGZ010000038">
    <property type="protein sequence ID" value="KAG6972252.1"/>
    <property type="molecule type" value="Genomic_DNA"/>
</dbReference>
<evidence type="ECO:0008006" key="3">
    <source>
        <dbReference type="Google" id="ProtNLM"/>
    </source>
</evidence>
<proteinExistence type="predicted"/>
<sequence>MIRLHQLGKSVQVIIDKEWTRSCKVGLEFVMTLMATRNMMHYKLLTISYEDSMFALGGSANMTKAAWSRIDEFIFHIEVPAGTLQPVAGEVCSNDPKRPYFNEGKSLF</sequence>
<evidence type="ECO:0000313" key="2">
    <source>
        <dbReference type="Proteomes" id="UP000688947"/>
    </source>
</evidence>
<protein>
    <recommendedName>
        <fullName evidence="3">Phospholipase D-like domain-containing protein</fullName>
    </recommendedName>
</protein>
<accession>A0A8T1UWY3</accession>
<dbReference type="VEuPathDB" id="FungiDB:PC110_g4742"/>
<organism evidence="1 2">
    <name type="scientific">Phytophthora cactorum</name>
    <dbReference type="NCBI Taxonomy" id="29920"/>
    <lineage>
        <taxon>Eukaryota</taxon>
        <taxon>Sar</taxon>
        <taxon>Stramenopiles</taxon>
        <taxon>Oomycota</taxon>
        <taxon>Peronosporomycetes</taxon>
        <taxon>Peronosporales</taxon>
        <taxon>Peronosporaceae</taxon>
        <taxon>Phytophthora</taxon>
    </lineage>
</organism>
<evidence type="ECO:0000313" key="1">
    <source>
        <dbReference type="EMBL" id="KAG6972252.1"/>
    </source>
</evidence>